<accession>A0AAN6XDW2</accession>
<evidence type="ECO:0000256" key="1">
    <source>
        <dbReference type="SAM" id="MobiDB-lite"/>
    </source>
</evidence>
<evidence type="ECO:0000313" key="3">
    <source>
        <dbReference type="EMBL" id="KAK4198328.1"/>
    </source>
</evidence>
<organism evidence="3 4">
    <name type="scientific">Triangularia verruculosa</name>
    <dbReference type="NCBI Taxonomy" id="2587418"/>
    <lineage>
        <taxon>Eukaryota</taxon>
        <taxon>Fungi</taxon>
        <taxon>Dikarya</taxon>
        <taxon>Ascomycota</taxon>
        <taxon>Pezizomycotina</taxon>
        <taxon>Sordariomycetes</taxon>
        <taxon>Sordariomycetidae</taxon>
        <taxon>Sordariales</taxon>
        <taxon>Podosporaceae</taxon>
        <taxon>Triangularia</taxon>
    </lineage>
</organism>
<dbReference type="CDD" id="cd18186">
    <property type="entry name" value="BTB_POZ_ZBTB_KLHL-like"/>
    <property type="match status" value="1"/>
</dbReference>
<dbReference type="InterPro" id="IPR011333">
    <property type="entry name" value="SKP1/BTB/POZ_sf"/>
</dbReference>
<dbReference type="Gene3D" id="3.30.710.10">
    <property type="entry name" value="Potassium Channel Kv1.1, Chain A"/>
    <property type="match status" value="1"/>
</dbReference>
<reference evidence="3" key="1">
    <citation type="journal article" date="2023" name="Mol. Phylogenet. Evol.">
        <title>Genome-scale phylogeny and comparative genomics of the fungal order Sordariales.</title>
        <authorList>
            <person name="Hensen N."/>
            <person name="Bonometti L."/>
            <person name="Westerberg I."/>
            <person name="Brannstrom I.O."/>
            <person name="Guillou S."/>
            <person name="Cros-Aarteil S."/>
            <person name="Calhoun S."/>
            <person name="Haridas S."/>
            <person name="Kuo A."/>
            <person name="Mondo S."/>
            <person name="Pangilinan J."/>
            <person name="Riley R."/>
            <person name="LaButti K."/>
            <person name="Andreopoulos B."/>
            <person name="Lipzen A."/>
            <person name="Chen C."/>
            <person name="Yan M."/>
            <person name="Daum C."/>
            <person name="Ng V."/>
            <person name="Clum A."/>
            <person name="Steindorff A."/>
            <person name="Ohm R.A."/>
            <person name="Martin F."/>
            <person name="Silar P."/>
            <person name="Natvig D.O."/>
            <person name="Lalanne C."/>
            <person name="Gautier V."/>
            <person name="Ament-Velasquez S.L."/>
            <person name="Kruys A."/>
            <person name="Hutchinson M.I."/>
            <person name="Powell A.J."/>
            <person name="Barry K."/>
            <person name="Miller A.N."/>
            <person name="Grigoriev I.V."/>
            <person name="Debuchy R."/>
            <person name="Gladieux P."/>
            <person name="Hiltunen Thoren M."/>
            <person name="Johannesson H."/>
        </authorList>
    </citation>
    <scope>NUCLEOTIDE SEQUENCE</scope>
    <source>
        <strain evidence="3">CBS 315.58</strain>
    </source>
</reference>
<dbReference type="AlphaFoldDB" id="A0AAN6XDW2"/>
<feature type="region of interest" description="Disordered" evidence="1">
    <location>
        <begin position="1"/>
        <end position="91"/>
    </location>
</feature>
<keyword evidence="4" id="KW-1185">Reference proteome</keyword>
<dbReference type="Pfam" id="PF00651">
    <property type="entry name" value="BTB"/>
    <property type="match status" value="1"/>
</dbReference>
<dbReference type="InterPro" id="IPR000210">
    <property type="entry name" value="BTB/POZ_dom"/>
</dbReference>
<feature type="region of interest" description="Disordered" evidence="1">
    <location>
        <begin position="455"/>
        <end position="476"/>
    </location>
</feature>
<name>A0AAN6XDW2_9PEZI</name>
<dbReference type="SUPFAM" id="SSF54695">
    <property type="entry name" value="POZ domain"/>
    <property type="match status" value="1"/>
</dbReference>
<evidence type="ECO:0000313" key="4">
    <source>
        <dbReference type="Proteomes" id="UP001303160"/>
    </source>
</evidence>
<dbReference type="SMART" id="SM00225">
    <property type="entry name" value="BTB"/>
    <property type="match status" value="1"/>
</dbReference>
<protein>
    <recommendedName>
        <fullName evidence="2">BTB domain-containing protein</fullName>
    </recommendedName>
</protein>
<dbReference type="PROSITE" id="PS50097">
    <property type="entry name" value="BTB"/>
    <property type="match status" value="1"/>
</dbReference>
<evidence type="ECO:0000259" key="2">
    <source>
        <dbReference type="PROSITE" id="PS50097"/>
    </source>
</evidence>
<gene>
    <name evidence="3" type="ORF">QBC40DRAFT_331679</name>
</gene>
<proteinExistence type="predicted"/>
<dbReference type="EMBL" id="MU863948">
    <property type="protein sequence ID" value="KAK4198328.1"/>
    <property type="molecule type" value="Genomic_DNA"/>
</dbReference>
<sequence>MAPTSPMRGAPRGRGGVSRRSRGMSSRDGGLVSGRGGRGNLAVTSVAAARRPSVSVPAPSASDQSSPELMTGPTRRRAPKAPEPTGKPWSVSSMTYRHDAQALKMLQTGEYSDALVLADGREWKVHRATLSSRSRWFERVFKSQQDEGLNEINLYPQTAEHVDLLLQTLYSNRLPDQYLDIHGASSTFCHYVKIFNLADTFEVDTMLNDTLTLLGQLADRYLEEICTFDKSLSGREGVVEPKATFPFTNLAVAVLEAFGGERADKRAQCLLANFLHAGREVLLENAEMKAIVERNDQVAAALWRASQGRNLANWLPNSEVIGHRLRAFDHSIKTQHPDRCELCDEIFDNDKRKRIMYDPYKVHLRPAGYCGHCVDKYKDDPECLFRKTGKTDKQLDDLIIIKPEPEAQVEGEGAALGIMPAIEGLGLRGPTMSTPATSDRRSTTPVRFVAPLLSDEELMPPPPLPPGRMEGSERGFGDGGRRWAYLYGR</sequence>
<comment type="caution">
    <text evidence="3">The sequence shown here is derived from an EMBL/GenBank/DDBJ whole genome shotgun (WGS) entry which is preliminary data.</text>
</comment>
<dbReference type="Proteomes" id="UP001303160">
    <property type="component" value="Unassembled WGS sequence"/>
</dbReference>
<feature type="compositionally biased region" description="Low complexity" evidence="1">
    <location>
        <begin position="42"/>
        <end position="67"/>
    </location>
</feature>
<feature type="domain" description="BTB" evidence="2">
    <location>
        <begin position="112"/>
        <end position="174"/>
    </location>
</feature>
<reference evidence="3" key="2">
    <citation type="submission" date="2023-05" db="EMBL/GenBank/DDBJ databases">
        <authorList>
            <consortium name="Lawrence Berkeley National Laboratory"/>
            <person name="Steindorff A."/>
            <person name="Hensen N."/>
            <person name="Bonometti L."/>
            <person name="Westerberg I."/>
            <person name="Brannstrom I.O."/>
            <person name="Guillou S."/>
            <person name="Cros-Aarteil S."/>
            <person name="Calhoun S."/>
            <person name="Haridas S."/>
            <person name="Kuo A."/>
            <person name="Mondo S."/>
            <person name="Pangilinan J."/>
            <person name="Riley R."/>
            <person name="Labutti K."/>
            <person name="Andreopoulos B."/>
            <person name="Lipzen A."/>
            <person name="Chen C."/>
            <person name="Yanf M."/>
            <person name="Daum C."/>
            <person name="Ng V."/>
            <person name="Clum A."/>
            <person name="Ohm R."/>
            <person name="Martin F."/>
            <person name="Silar P."/>
            <person name="Natvig D."/>
            <person name="Lalanne C."/>
            <person name="Gautier V."/>
            <person name="Ament-Velasquez S.L."/>
            <person name="Kruys A."/>
            <person name="Hutchinson M.I."/>
            <person name="Powell A.J."/>
            <person name="Barry K."/>
            <person name="Miller A.N."/>
            <person name="Grigoriev I.V."/>
            <person name="Debuchy R."/>
            <person name="Gladieux P."/>
            <person name="Thoren M.H."/>
            <person name="Johannesson H."/>
        </authorList>
    </citation>
    <scope>NUCLEOTIDE SEQUENCE</scope>
    <source>
        <strain evidence="3">CBS 315.58</strain>
    </source>
</reference>